<comment type="catalytic activity">
    <reaction evidence="1 8">
        <text>a myo-inositol phosphate + H2O = myo-inositol + phosphate</text>
        <dbReference type="Rhea" id="RHEA:24056"/>
        <dbReference type="ChEBI" id="CHEBI:15377"/>
        <dbReference type="ChEBI" id="CHEBI:17268"/>
        <dbReference type="ChEBI" id="CHEBI:43474"/>
        <dbReference type="ChEBI" id="CHEBI:84139"/>
        <dbReference type="EC" id="3.1.3.25"/>
    </reaction>
</comment>
<dbReference type="AlphaFoldDB" id="Q01U20"/>
<accession>Q01U20</accession>
<evidence type="ECO:0000256" key="3">
    <source>
        <dbReference type="ARBA" id="ARBA00009759"/>
    </source>
</evidence>
<dbReference type="InterPro" id="IPR000760">
    <property type="entry name" value="Inositol_monophosphatase-like"/>
</dbReference>
<evidence type="ECO:0000256" key="4">
    <source>
        <dbReference type="ARBA" id="ARBA00022723"/>
    </source>
</evidence>
<evidence type="ECO:0000313" key="9">
    <source>
        <dbReference type="EMBL" id="ABJ86850.1"/>
    </source>
</evidence>
<proteinExistence type="inferred from homology"/>
<dbReference type="PANTHER" id="PTHR20854:SF4">
    <property type="entry name" value="INOSITOL-1-MONOPHOSPHATASE-RELATED"/>
    <property type="match status" value="1"/>
</dbReference>
<feature type="binding site" evidence="7">
    <location>
        <position position="207"/>
    </location>
    <ligand>
        <name>Mg(2+)</name>
        <dbReference type="ChEBI" id="CHEBI:18420"/>
        <label>1</label>
        <note>catalytic</note>
    </ligand>
</feature>
<evidence type="ECO:0000256" key="5">
    <source>
        <dbReference type="ARBA" id="ARBA00022801"/>
    </source>
</evidence>
<reference evidence="9" key="1">
    <citation type="submission" date="2006-10" db="EMBL/GenBank/DDBJ databases">
        <title>Complete sequence of Solibacter usitatus Ellin6076.</title>
        <authorList>
            <consortium name="US DOE Joint Genome Institute"/>
            <person name="Copeland A."/>
            <person name="Lucas S."/>
            <person name="Lapidus A."/>
            <person name="Barry K."/>
            <person name="Detter J.C."/>
            <person name="Glavina del Rio T."/>
            <person name="Hammon N."/>
            <person name="Israni S."/>
            <person name="Dalin E."/>
            <person name="Tice H."/>
            <person name="Pitluck S."/>
            <person name="Thompson L.S."/>
            <person name="Brettin T."/>
            <person name="Bruce D."/>
            <person name="Han C."/>
            <person name="Tapia R."/>
            <person name="Gilna P."/>
            <person name="Schmutz J."/>
            <person name="Larimer F."/>
            <person name="Land M."/>
            <person name="Hauser L."/>
            <person name="Kyrpides N."/>
            <person name="Mikhailova N."/>
            <person name="Janssen P.H."/>
            <person name="Kuske C.R."/>
            <person name="Richardson P."/>
        </authorList>
    </citation>
    <scope>NUCLEOTIDE SEQUENCE</scope>
    <source>
        <strain evidence="9">Ellin6076</strain>
    </source>
</reference>
<dbReference type="GO" id="GO:0006020">
    <property type="term" value="P:inositol metabolic process"/>
    <property type="evidence" value="ECO:0007669"/>
    <property type="project" value="TreeGrafter"/>
</dbReference>
<feature type="binding site" evidence="7">
    <location>
        <position position="82"/>
    </location>
    <ligand>
        <name>Mg(2+)</name>
        <dbReference type="ChEBI" id="CHEBI:18420"/>
        <label>1</label>
        <note>catalytic</note>
    </ligand>
</feature>
<feature type="binding site" evidence="7">
    <location>
        <position position="83"/>
    </location>
    <ligand>
        <name>Mg(2+)</name>
        <dbReference type="ChEBI" id="CHEBI:18420"/>
        <label>1</label>
        <note>catalytic</note>
    </ligand>
</feature>
<evidence type="ECO:0000256" key="2">
    <source>
        <dbReference type="ARBA" id="ARBA00001946"/>
    </source>
</evidence>
<dbReference type="InParanoid" id="Q01U20"/>
<dbReference type="eggNOG" id="COG0483">
    <property type="taxonomic scope" value="Bacteria"/>
</dbReference>
<evidence type="ECO:0000256" key="8">
    <source>
        <dbReference type="RuleBase" id="RU364068"/>
    </source>
</evidence>
<dbReference type="PANTHER" id="PTHR20854">
    <property type="entry name" value="INOSITOL MONOPHOSPHATASE"/>
    <property type="match status" value="1"/>
</dbReference>
<organism evidence="9">
    <name type="scientific">Solibacter usitatus (strain Ellin6076)</name>
    <dbReference type="NCBI Taxonomy" id="234267"/>
    <lineage>
        <taxon>Bacteria</taxon>
        <taxon>Pseudomonadati</taxon>
        <taxon>Acidobacteriota</taxon>
        <taxon>Terriglobia</taxon>
        <taxon>Bryobacterales</taxon>
        <taxon>Solibacteraceae</taxon>
        <taxon>Candidatus Solibacter</taxon>
    </lineage>
</organism>
<dbReference type="Gene3D" id="3.30.540.10">
    <property type="entry name" value="Fructose-1,6-Bisphosphatase, subunit A, domain 1"/>
    <property type="match status" value="1"/>
</dbReference>
<dbReference type="InterPro" id="IPR020550">
    <property type="entry name" value="Inositol_monophosphatase_CS"/>
</dbReference>
<dbReference type="GO" id="GO:0046854">
    <property type="term" value="P:phosphatidylinositol phosphate biosynthetic process"/>
    <property type="evidence" value="ECO:0007669"/>
    <property type="project" value="InterPro"/>
</dbReference>
<dbReference type="CDD" id="cd01639">
    <property type="entry name" value="IMPase"/>
    <property type="match status" value="1"/>
</dbReference>
<dbReference type="HOGENOM" id="CLU_044118_0_2_0"/>
<evidence type="ECO:0000256" key="6">
    <source>
        <dbReference type="ARBA" id="ARBA00022842"/>
    </source>
</evidence>
<dbReference type="SUPFAM" id="SSF56655">
    <property type="entry name" value="Carbohydrate phosphatase"/>
    <property type="match status" value="1"/>
</dbReference>
<dbReference type="KEGG" id="sus:Acid_5909"/>
<dbReference type="PROSITE" id="PS00630">
    <property type="entry name" value="IMP_2"/>
    <property type="match status" value="1"/>
</dbReference>
<dbReference type="OrthoDB" id="9772456at2"/>
<keyword evidence="5 8" id="KW-0378">Hydrolase</keyword>
<protein>
    <recommendedName>
        <fullName evidence="8">Inositol-1-monophosphatase</fullName>
        <ecNumber evidence="8">3.1.3.25</ecNumber>
    </recommendedName>
</protein>
<evidence type="ECO:0000256" key="7">
    <source>
        <dbReference type="PIRSR" id="PIRSR600760-2"/>
    </source>
</evidence>
<dbReference type="Pfam" id="PF00459">
    <property type="entry name" value="Inositol_P"/>
    <property type="match status" value="1"/>
</dbReference>
<feature type="binding site" evidence="7">
    <location>
        <position position="64"/>
    </location>
    <ligand>
        <name>Mg(2+)</name>
        <dbReference type="ChEBI" id="CHEBI:18420"/>
        <label>1</label>
        <note>catalytic</note>
    </ligand>
</feature>
<dbReference type="PRINTS" id="PR00377">
    <property type="entry name" value="IMPHPHTASES"/>
</dbReference>
<dbReference type="InterPro" id="IPR033942">
    <property type="entry name" value="IMPase"/>
</dbReference>
<sequence length="270" mass="29935">MGYLETAVDIAREAGALLANYFERRVAFELKGDFDLVTEADRASEKLVVERLRSHFPTHGIMAEEGGGHESPSEFRWFVDPLDGTTNFAHSFPMFNVTLGLERAGEMIAGVIYDPIRQEMFTAERGAGAYLNNRRIHVSAARRLQDVLASTGFPSRKRHQNVNIHFYHQMAMASHGVRRTGSAAIDLAYVACGRLDAFWEFGLKPWDMAAGTLLIAEAGGAISDMKGQSHSVTGSEHLLADNGAVHQEILELFNEIFHGQFREPIPQISC</sequence>
<feature type="binding site" evidence="7">
    <location>
        <position position="80"/>
    </location>
    <ligand>
        <name>Mg(2+)</name>
        <dbReference type="ChEBI" id="CHEBI:18420"/>
        <label>1</label>
        <note>catalytic</note>
    </ligand>
</feature>
<comment type="similarity">
    <text evidence="3 8">Belongs to the inositol monophosphatase superfamily.</text>
</comment>
<evidence type="ECO:0000256" key="1">
    <source>
        <dbReference type="ARBA" id="ARBA00001033"/>
    </source>
</evidence>
<dbReference type="PROSITE" id="PS00629">
    <property type="entry name" value="IMP_1"/>
    <property type="match status" value="1"/>
</dbReference>
<dbReference type="GO" id="GO:0008934">
    <property type="term" value="F:inositol monophosphate 1-phosphatase activity"/>
    <property type="evidence" value="ECO:0007669"/>
    <property type="project" value="InterPro"/>
</dbReference>
<dbReference type="GO" id="GO:0007165">
    <property type="term" value="P:signal transduction"/>
    <property type="evidence" value="ECO:0007669"/>
    <property type="project" value="TreeGrafter"/>
</dbReference>
<comment type="cofactor">
    <cofactor evidence="2 7 8">
        <name>Mg(2+)</name>
        <dbReference type="ChEBI" id="CHEBI:18420"/>
    </cofactor>
</comment>
<dbReference type="EC" id="3.1.3.25" evidence="8"/>
<dbReference type="GO" id="GO:0046872">
    <property type="term" value="F:metal ion binding"/>
    <property type="evidence" value="ECO:0007669"/>
    <property type="project" value="UniProtKB-KW"/>
</dbReference>
<keyword evidence="4 7" id="KW-0479">Metal-binding</keyword>
<dbReference type="InterPro" id="IPR020583">
    <property type="entry name" value="Inositol_monoP_metal-BS"/>
</dbReference>
<dbReference type="FunFam" id="3.30.540.10:FF:000003">
    <property type="entry name" value="Inositol-1-monophosphatase"/>
    <property type="match status" value="1"/>
</dbReference>
<keyword evidence="6 7" id="KW-0460">Magnesium</keyword>
<name>Q01U20_SOLUE</name>
<dbReference type="Gene3D" id="3.40.190.80">
    <property type="match status" value="1"/>
</dbReference>
<dbReference type="FunCoup" id="Q01U20">
    <property type="interactions" value="536"/>
</dbReference>
<gene>
    <name evidence="9" type="ordered locus">Acid_5909</name>
</gene>
<dbReference type="STRING" id="234267.Acid_5909"/>
<dbReference type="EMBL" id="CP000473">
    <property type="protein sequence ID" value="ABJ86850.1"/>
    <property type="molecule type" value="Genomic_DNA"/>
</dbReference>